<feature type="compositionally biased region" description="Basic residues" evidence="11">
    <location>
        <begin position="498"/>
        <end position="516"/>
    </location>
</feature>
<feature type="coiled-coil region" evidence="10">
    <location>
        <begin position="116"/>
        <end position="175"/>
    </location>
</feature>
<evidence type="ECO:0000259" key="12">
    <source>
        <dbReference type="Pfam" id="PF15303"/>
    </source>
</evidence>
<feature type="compositionally biased region" description="Low complexity" evidence="11">
    <location>
        <begin position="451"/>
        <end position="461"/>
    </location>
</feature>
<protein>
    <recommendedName>
        <fullName evidence="12">E3 ubiquitin-protein ligase Arkadia N-terminal domain-containing protein</fullName>
    </recommendedName>
</protein>
<dbReference type="GO" id="GO:0005829">
    <property type="term" value="C:cytosol"/>
    <property type="evidence" value="ECO:0007669"/>
    <property type="project" value="TreeGrafter"/>
</dbReference>
<dbReference type="Proteomes" id="UP001044222">
    <property type="component" value="Chromosome 15"/>
</dbReference>
<evidence type="ECO:0000256" key="8">
    <source>
        <dbReference type="ARBA" id="ARBA00023212"/>
    </source>
</evidence>
<dbReference type="PRINTS" id="PR02087">
    <property type="entry name" value="HAUSAUGMINL1"/>
</dbReference>
<feature type="compositionally biased region" description="Low complexity" evidence="11">
    <location>
        <begin position="532"/>
        <end position="548"/>
    </location>
</feature>
<dbReference type="GO" id="GO:0005874">
    <property type="term" value="C:microtubule"/>
    <property type="evidence" value="ECO:0007669"/>
    <property type="project" value="UniProtKB-KW"/>
</dbReference>
<dbReference type="InterPro" id="IPR026243">
    <property type="entry name" value="HAUS1"/>
</dbReference>
<evidence type="ECO:0000256" key="5">
    <source>
        <dbReference type="ARBA" id="ARBA00022701"/>
    </source>
</evidence>
<dbReference type="PANTHER" id="PTHR31570">
    <property type="entry name" value="HAUS AUGMIN-LIKE COMPLEX SUBUNIT 1"/>
    <property type="match status" value="1"/>
</dbReference>
<reference evidence="13" key="1">
    <citation type="submission" date="2021-01" db="EMBL/GenBank/DDBJ databases">
        <title>A chromosome-scale assembly of European eel, Anguilla anguilla.</title>
        <authorList>
            <person name="Henkel C."/>
            <person name="Jong-Raadsen S.A."/>
            <person name="Dufour S."/>
            <person name="Weltzien F.-A."/>
            <person name="Palstra A.P."/>
            <person name="Pelster B."/>
            <person name="Spaink H.P."/>
            <person name="Van Den Thillart G.E."/>
            <person name="Jansen H."/>
            <person name="Zahm M."/>
            <person name="Klopp C."/>
            <person name="Cedric C."/>
            <person name="Louis A."/>
            <person name="Berthelot C."/>
            <person name="Parey E."/>
            <person name="Roest Crollius H."/>
            <person name="Montfort J."/>
            <person name="Robinson-Rechavi M."/>
            <person name="Bucao C."/>
            <person name="Bouchez O."/>
            <person name="Gislard M."/>
            <person name="Lluch J."/>
            <person name="Milhes M."/>
            <person name="Lampietro C."/>
            <person name="Lopez Roques C."/>
            <person name="Donnadieu C."/>
            <person name="Braasch I."/>
            <person name="Desvignes T."/>
            <person name="Postlethwait J."/>
            <person name="Bobe J."/>
            <person name="Guiguen Y."/>
            <person name="Dirks R."/>
        </authorList>
    </citation>
    <scope>NUCLEOTIDE SEQUENCE</scope>
    <source>
        <strain evidence="13">Tag_6206</strain>
        <tissue evidence="13">Liver</tissue>
    </source>
</reference>
<feature type="region of interest" description="Disordered" evidence="11">
    <location>
        <begin position="381"/>
        <end position="582"/>
    </location>
</feature>
<keyword evidence="9" id="KW-0131">Cell cycle</keyword>
<dbReference type="GO" id="GO:0007098">
    <property type="term" value="P:centrosome cycle"/>
    <property type="evidence" value="ECO:0007669"/>
    <property type="project" value="TreeGrafter"/>
</dbReference>
<keyword evidence="6" id="KW-0498">Mitosis</keyword>
<dbReference type="InterPro" id="IPR029306">
    <property type="entry name" value="RNF111_N"/>
</dbReference>
<keyword evidence="7 10" id="KW-0175">Coiled coil</keyword>
<feature type="compositionally biased region" description="Polar residues" evidence="11">
    <location>
        <begin position="669"/>
        <end position="683"/>
    </location>
</feature>
<dbReference type="GO" id="GO:0051301">
    <property type="term" value="P:cell division"/>
    <property type="evidence" value="ECO:0007669"/>
    <property type="project" value="UniProtKB-KW"/>
</dbReference>
<sequence>MCQKITKVNQWLTKIFGDQTPLEYEVNTRTVDILYQLADNSEARCNEVSLLIEDHKQKATEYQSDGCHLQEVLLQGIGLSSGSLAKPASDYLNALEACAMVLKVRDTSLSSFVPAINDLTNELLEAEKRDRQMERELTILRKKLGSSLVLRRTLQEDLKKILKSQEVENAQAEERLLNMDFVKAKSKDLSFRINMAEEELASRKMDESLTHQAILEVSEKIAKLKLEILPLKKKLESYKDLTPSPSLALVKIEEVKRELAAIDAELEMKLKTNIYHPGLVLLGPVQLACPDNLCSRTRDREALHFPDMKMADTEKAEEFADSETPPEHPTEGSAAACVAGAGQDEPVKTETTSPSEKEVGSPLQSEPSLLSMPCLLMELRRDSPESQQASTESEKQPSSGRAYESDSSNPCMLSPSSSGHLADSDTLSSGTRSRAGGGGDSGAVEEGDPSAAAGGPAAAGARKSRRLRSESEMSSAMAAKKNRCQPSGAEKQPNGRLAKVKGHQSQKHKERMRLLRQKREAAARKKYNLLQDSSTSDSDLTCDSSTSSSDDDDEVSGSSKTITTNIPAGFGRAEGSSGVTSQIQGLLDSGAAWDRNSIGNVLEEAMTRFAVMQRQTEERFRVWMEKLTRLDSDEDSSKNSSDPREPRRHSGRQRGPRPSPPSSFLPSSESQETLASYGITRQNVAVVPIPLNNNPPEMISQNGNPSGEDPNLLNI</sequence>
<dbReference type="GO" id="GO:0070652">
    <property type="term" value="C:HAUS complex"/>
    <property type="evidence" value="ECO:0007669"/>
    <property type="project" value="InterPro"/>
</dbReference>
<keyword evidence="14" id="KW-1185">Reference proteome</keyword>
<dbReference type="GO" id="GO:0005819">
    <property type="term" value="C:spindle"/>
    <property type="evidence" value="ECO:0007669"/>
    <property type="project" value="UniProtKB-SubCell"/>
</dbReference>
<dbReference type="EMBL" id="JAFIRN010000015">
    <property type="protein sequence ID" value="KAG5834331.1"/>
    <property type="molecule type" value="Genomic_DNA"/>
</dbReference>
<comment type="similarity">
    <text evidence="2">Belongs to the HAUS1 family.</text>
</comment>
<evidence type="ECO:0000313" key="14">
    <source>
        <dbReference type="Proteomes" id="UP001044222"/>
    </source>
</evidence>
<feature type="region of interest" description="Disordered" evidence="11">
    <location>
        <begin position="314"/>
        <end position="369"/>
    </location>
</feature>
<comment type="caution">
    <text evidence="13">The sequence shown here is derived from an EMBL/GenBank/DDBJ whole genome shotgun (WGS) entry which is preliminary data.</text>
</comment>
<dbReference type="GO" id="GO:0051225">
    <property type="term" value="P:spindle assembly"/>
    <property type="evidence" value="ECO:0007669"/>
    <property type="project" value="InterPro"/>
</dbReference>
<dbReference type="Pfam" id="PF15303">
    <property type="entry name" value="RNF111_N"/>
    <property type="match status" value="1"/>
</dbReference>
<dbReference type="AlphaFoldDB" id="A0A9D3LPA7"/>
<evidence type="ECO:0000256" key="4">
    <source>
        <dbReference type="ARBA" id="ARBA00022618"/>
    </source>
</evidence>
<dbReference type="Pfam" id="PF25762">
    <property type="entry name" value="HAUS1"/>
    <property type="match status" value="1"/>
</dbReference>
<evidence type="ECO:0000256" key="10">
    <source>
        <dbReference type="SAM" id="Coils"/>
    </source>
</evidence>
<feature type="compositionally biased region" description="Low complexity" evidence="11">
    <location>
        <begin position="405"/>
        <end position="418"/>
    </location>
</feature>
<comment type="subcellular location">
    <subcellularLocation>
        <location evidence="1">Cytoplasm</location>
        <location evidence="1">Cytoskeleton</location>
        <location evidence="1">Spindle</location>
    </subcellularLocation>
</comment>
<feature type="compositionally biased region" description="Polar residues" evidence="11">
    <location>
        <begin position="385"/>
        <end position="399"/>
    </location>
</feature>
<accession>A0A9D3LPA7</accession>
<dbReference type="PANTHER" id="PTHR31570:SF1">
    <property type="entry name" value="HAUS AUGMIN-LIKE COMPLEX SUBUNIT 1"/>
    <property type="match status" value="1"/>
</dbReference>
<keyword evidence="8" id="KW-0206">Cytoskeleton</keyword>
<evidence type="ECO:0000256" key="11">
    <source>
        <dbReference type="SAM" id="MobiDB-lite"/>
    </source>
</evidence>
<keyword evidence="3" id="KW-0963">Cytoplasm</keyword>
<gene>
    <name evidence="13" type="ORF">ANANG_G00260400</name>
</gene>
<evidence type="ECO:0000256" key="9">
    <source>
        <dbReference type="ARBA" id="ARBA00023306"/>
    </source>
</evidence>
<feature type="compositionally biased region" description="Basic residues" evidence="11">
    <location>
        <begin position="646"/>
        <end position="655"/>
    </location>
</feature>
<proteinExistence type="inferred from homology"/>
<evidence type="ECO:0000256" key="6">
    <source>
        <dbReference type="ARBA" id="ARBA00022776"/>
    </source>
</evidence>
<evidence type="ECO:0000256" key="7">
    <source>
        <dbReference type="ARBA" id="ARBA00023054"/>
    </source>
</evidence>
<feature type="domain" description="E3 ubiquitin-protein ligase Arkadia N-terminal" evidence="12">
    <location>
        <begin position="394"/>
        <end position="553"/>
    </location>
</feature>
<evidence type="ECO:0000256" key="3">
    <source>
        <dbReference type="ARBA" id="ARBA00022490"/>
    </source>
</evidence>
<evidence type="ECO:0000313" key="13">
    <source>
        <dbReference type="EMBL" id="KAG5834331.1"/>
    </source>
</evidence>
<feature type="compositionally biased region" description="Basic and acidic residues" evidence="11">
    <location>
        <begin position="627"/>
        <end position="645"/>
    </location>
</feature>
<evidence type="ECO:0000256" key="2">
    <source>
        <dbReference type="ARBA" id="ARBA00005479"/>
    </source>
</evidence>
<evidence type="ECO:0000256" key="1">
    <source>
        <dbReference type="ARBA" id="ARBA00004186"/>
    </source>
</evidence>
<feature type="region of interest" description="Disordered" evidence="11">
    <location>
        <begin position="627"/>
        <end position="715"/>
    </location>
</feature>
<keyword evidence="4" id="KW-0132">Cell division</keyword>
<keyword evidence="5" id="KW-0493">Microtubule</keyword>
<feature type="compositionally biased region" description="Polar residues" evidence="11">
    <location>
        <begin position="691"/>
        <end position="705"/>
    </location>
</feature>
<organism evidence="13 14">
    <name type="scientific">Anguilla anguilla</name>
    <name type="common">European freshwater eel</name>
    <name type="synonym">Muraena anguilla</name>
    <dbReference type="NCBI Taxonomy" id="7936"/>
    <lineage>
        <taxon>Eukaryota</taxon>
        <taxon>Metazoa</taxon>
        <taxon>Chordata</taxon>
        <taxon>Craniata</taxon>
        <taxon>Vertebrata</taxon>
        <taxon>Euteleostomi</taxon>
        <taxon>Actinopterygii</taxon>
        <taxon>Neopterygii</taxon>
        <taxon>Teleostei</taxon>
        <taxon>Anguilliformes</taxon>
        <taxon>Anguillidae</taxon>
        <taxon>Anguilla</taxon>
    </lineage>
</organism>
<name>A0A9D3LPA7_ANGAN</name>